<name>A0A2T5FTK6_9SPHN</name>
<dbReference type="InterPro" id="IPR029058">
    <property type="entry name" value="AB_hydrolase_fold"/>
</dbReference>
<dbReference type="InterPro" id="IPR050471">
    <property type="entry name" value="AB_hydrolase"/>
</dbReference>
<dbReference type="RefSeq" id="WP_107970094.1">
    <property type="nucleotide sequence ID" value="NZ_NWBU01000018.1"/>
</dbReference>
<dbReference type="Proteomes" id="UP000244162">
    <property type="component" value="Unassembled WGS sequence"/>
</dbReference>
<sequence>MASLPTEAALHHFTADDGVELAWHEMGPAGGWPVVLIHGLFSNAFTNWIRYGHAAKLVGQGFRVIMPDLRGHGDSAAPHDPAFYPPDVLAADGFALLRHLGLGDYDLGGYSLGGRTTMRMLVMGAAPRRAVVAGMGLRGVLDTGRRAAFFRDMLRGFGTHPRGSAAWMAEAFLKTTGGDPLALLPLLDSFVDTPEEDLTAIGTPVLVVAGAEDDDNGSAAELAETLPRALYVEIPGNHMSAVLKPELGDAIRSFLSD</sequence>
<reference evidence="2 3" key="1">
    <citation type="submission" date="2017-09" db="EMBL/GenBank/DDBJ databases">
        <title>Sphingomonas panjinensis sp.nov., isolated from oil-contaminated soil.</title>
        <authorList>
            <person name="Wang L."/>
            <person name="Chen L."/>
        </authorList>
    </citation>
    <scope>NUCLEOTIDE SEQUENCE [LARGE SCALE GENOMIC DNA]</scope>
    <source>
        <strain evidence="2 3">FW-11</strain>
    </source>
</reference>
<dbReference type="EMBL" id="NWBU01000018">
    <property type="protein sequence ID" value="PTQ07394.1"/>
    <property type="molecule type" value="Genomic_DNA"/>
</dbReference>
<organism evidence="2 3">
    <name type="scientific">Sphingomonas oleivorans</name>
    <dbReference type="NCBI Taxonomy" id="1735121"/>
    <lineage>
        <taxon>Bacteria</taxon>
        <taxon>Pseudomonadati</taxon>
        <taxon>Pseudomonadota</taxon>
        <taxon>Alphaproteobacteria</taxon>
        <taxon>Sphingomonadales</taxon>
        <taxon>Sphingomonadaceae</taxon>
        <taxon>Sphingomonas</taxon>
    </lineage>
</organism>
<dbReference type="PANTHER" id="PTHR43433">
    <property type="entry name" value="HYDROLASE, ALPHA/BETA FOLD FAMILY PROTEIN"/>
    <property type="match status" value="1"/>
</dbReference>
<dbReference type="SUPFAM" id="SSF53474">
    <property type="entry name" value="alpha/beta-Hydrolases"/>
    <property type="match status" value="1"/>
</dbReference>
<evidence type="ECO:0000259" key="1">
    <source>
        <dbReference type="Pfam" id="PF12697"/>
    </source>
</evidence>
<dbReference type="AlphaFoldDB" id="A0A2T5FTK6"/>
<dbReference type="Pfam" id="PF12697">
    <property type="entry name" value="Abhydrolase_6"/>
    <property type="match status" value="1"/>
</dbReference>
<dbReference type="OrthoDB" id="9804723at2"/>
<dbReference type="InterPro" id="IPR000073">
    <property type="entry name" value="AB_hydrolase_1"/>
</dbReference>
<evidence type="ECO:0000313" key="3">
    <source>
        <dbReference type="Proteomes" id="UP000244162"/>
    </source>
</evidence>
<comment type="caution">
    <text evidence="2">The sequence shown here is derived from an EMBL/GenBank/DDBJ whole genome shotgun (WGS) entry which is preliminary data.</text>
</comment>
<accession>A0A2T5FTK6</accession>
<feature type="domain" description="AB hydrolase-1" evidence="1">
    <location>
        <begin position="34"/>
        <end position="240"/>
    </location>
</feature>
<dbReference type="GO" id="GO:0016787">
    <property type="term" value="F:hydrolase activity"/>
    <property type="evidence" value="ECO:0007669"/>
    <property type="project" value="UniProtKB-KW"/>
</dbReference>
<evidence type="ECO:0000313" key="2">
    <source>
        <dbReference type="EMBL" id="PTQ07394.1"/>
    </source>
</evidence>
<dbReference type="PANTHER" id="PTHR43433:SF5">
    <property type="entry name" value="AB HYDROLASE-1 DOMAIN-CONTAINING PROTEIN"/>
    <property type="match status" value="1"/>
</dbReference>
<keyword evidence="3" id="KW-1185">Reference proteome</keyword>
<keyword evidence="2" id="KW-0378">Hydrolase</keyword>
<protein>
    <submittedName>
        <fullName evidence="2">Alpha/beta hydrolase</fullName>
    </submittedName>
</protein>
<gene>
    <name evidence="2" type="ORF">CLG96_17780</name>
</gene>
<dbReference type="Gene3D" id="3.40.50.1820">
    <property type="entry name" value="alpha/beta hydrolase"/>
    <property type="match status" value="1"/>
</dbReference>
<proteinExistence type="predicted"/>